<sequence>MCLILIPKGLFDLANVCQQLNDRRLPEPSKALVASPCPCKSVVPLTPHESIDVSSLTVTVTVTAPIAMACPDTQVVDDQASTSPLPIHHTMPHVRIRFES</sequence>
<reference evidence="1" key="1">
    <citation type="submission" date="2022-07" db="EMBL/GenBank/DDBJ databases">
        <title>Genome Sequence of Lecanicillium saksenae.</title>
        <authorList>
            <person name="Buettner E."/>
        </authorList>
    </citation>
    <scope>NUCLEOTIDE SEQUENCE</scope>
    <source>
        <strain evidence="1">VT-O1</strain>
    </source>
</reference>
<accession>A0ACC1QHB5</accession>
<keyword evidence="2" id="KW-1185">Reference proteome</keyword>
<gene>
    <name evidence="1" type="ORF">NLG97_g9682</name>
</gene>
<dbReference type="Proteomes" id="UP001148737">
    <property type="component" value="Unassembled WGS sequence"/>
</dbReference>
<proteinExistence type="predicted"/>
<organism evidence="1 2">
    <name type="scientific">Lecanicillium saksenae</name>
    <dbReference type="NCBI Taxonomy" id="468837"/>
    <lineage>
        <taxon>Eukaryota</taxon>
        <taxon>Fungi</taxon>
        <taxon>Dikarya</taxon>
        <taxon>Ascomycota</taxon>
        <taxon>Pezizomycotina</taxon>
        <taxon>Sordariomycetes</taxon>
        <taxon>Hypocreomycetidae</taxon>
        <taxon>Hypocreales</taxon>
        <taxon>Cordycipitaceae</taxon>
        <taxon>Lecanicillium</taxon>
    </lineage>
</organism>
<evidence type="ECO:0000313" key="1">
    <source>
        <dbReference type="EMBL" id="KAJ3474818.1"/>
    </source>
</evidence>
<dbReference type="EMBL" id="JANAKD010002094">
    <property type="protein sequence ID" value="KAJ3474818.1"/>
    <property type="molecule type" value="Genomic_DNA"/>
</dbReference>
<protein>
    <submittedName>
        <fullName evidence="1">Uncharacterized protein</fullName>
    </submittedName>
</protein>
<comment type="caution">
    <text evidence="1">The sequence shown here is derived from an EMBL/GenBank/DDBJ whole genome shotgun (WGS) entry which is preliminary data.</text>
</comment>
<name>A0ACC1QHB5_9HYPO</name>
<evidence type="ECO:0000313" key="2">
    <source>
        <dbReference type="Proteomes" id="UP001148737"/>
    </source>
</evidence>